<evidence type="ECO:0000259" key="5">
    <source>
        <dbReference type="PROSITE" id="PS50109"/>
    </source>
</evidence>
<keyword evidence="8" id="KW-1185">Reference proteome</keyword>
<organism evidence="7 8">
    <name type="scientific">Shimia thalassica</name>
    <dbReference type="NCBI Taxonomy" id="1715693"/>
    <lineage>
        <taxon>Bacteria</taxon>
        <taxon>Pseudomonadati</taxon>
        <taxon>Pseudomonadota</taxon>
        <taxon>Alphaproteobacteria</taxon>
        <taxon>Rhodobacterales</taxon>
        <taxon>Roseobacteraceae</taxon>
    </lineage>
</organism>
<evidence type="ECO:0000256" key="4">
    <source>
        <dbReference type="SAM" id="Coils"/>
    </source>
</evidence>
<evidence type="ECO:0000256" key="2">
    <source>
        <dbReference type="ARBA" id="ARBA00012438"/>
    </source>
</evidence>
<comment type="catalytic activity">
    <reaction evidence="1">
        <text>ATP + protein L-histidine = ADP + protein N-phospho-L-histidine.</text>
        <dbReference type="EC" id="2.7.13.3"/>
    </reaction>
</comment>
<gene>
    <name evidence="7" type="ORF">PH7735_03828</name>
</gene>
<dbReference type="SMART" id="SM00387">
    <property type="entry name" value="HATPase_c"/>
    <property type="match status" value="1"/>
</dbReference>
<evidence type="ECO:0000256" key="1">
    <source>
        <dbReference type="ARBA" id="ARBA00000085"/>
    </source>
</evidence>
<dbReference type="InterPro" id="IPR001789">
    <property type="entry name" value="Sig_transdc_resp-reg_receiver"/>
</dbReference>
<dbReference type="InterPro" id="IPR003594">
    <property type="entry name" value="HATPase_dom"/>
</dbReference>
<sequence length="635" mass="69706">MEANSATAQSMTIAGLNLIQQALTIYDSDLKLVLANKRFHDMFKLPREFNVPGADFGETIKFLAIRGEYGDIEDIDAFVQGRVDQALAFEQHYLERLMSNGRWISVEGSPLPEGGWVAVYTDITSTKRQEQLLRTRSEELSDQLLQYAEELSATNRQLESTVNALEEAKRQLTDSEARMRLTAEMMPAHIAHVGPDSHYTYSNRRLTAVMPGRPSNIVGQHIRNALGESAYLAIEPHLEAAFHGKASVFEFNDHLSTRRIRVAFTPDGGVGPARGVYILSMDVTEETQTRVALQQTRRREIAAQMTSGLAHDFSNLLTIILGMQSKLQRMEMVPEARELVEATVAASRRGGTLLNRIADMTGHRAPEMQPVNMDVFLADLQTLANPTLPPDISLTIQNNIPDVPILADPGMLQDSLVNLILNARDACSGQGAITITTEMVHDTWLQLRVTDTGTGFSEEALKRALDPFFTTKGGDGSGLGLAMVYDVTKLAGGEVRLGNTDVGGSVTLRLPLRRAQTQQAPGLVLLVEDNPDLRGLIRDMLIDMEHTVIEAASVEEAHALLASVSEISMVLSDISLEGDATGVDLIKSLRTDGTPSFLMTSLPQTHPLYIEGAARAPVLSKPFDVEQLYAFLHTR</sequence>
<dbReference type="Pfam" id="PF02518">
    <property type="entry name" value="HATPase_c"/>
    <property type="match status" value="1"/>
</dbReference>
<dbReference type="InterPro" id="IPR035965">
    <property type="entry name" value="PAS-like_dom_sf"/>
</dbReference>
<dbReference type="InterPro" id="IPR036097">
    <property type="entry name" value="HisK_dim/P_sf"/>
</dbReference>
<evidence type="ECO:0000259" key="6">
    <source>
        <dbReference type="PROSITE" id="PS50110"/>
    </source>
</evidence>
<protein>
    <recommendedName>
        <fullName evidence="2">histidine kinase</fullName>
        <ecNumber evidence="2">2.7.13.3</ecNumber>
    </recommendedName>
</protein>
<dbReference type="PROSITE" id="PS50109">
    <property type="entry name" value="HIS_KIN"/>
    <property type="match status" value="1"/>
</dbReference>
<dbReference type="Gene3D" id="3.30.450.20">
    <property type="entry name" value="PAS domain"/>
    <property type="match status" value="2"/>
</dbReference>
<dbReference type="InterPro" id="IPR013656">
    <property type="entry name" value="PAS_4"/>
</dbReference>
<dbReference type="PANTHER" id="PTHR43065">
    <property type="entry name" value="SENSOR HISTIDINE KINASE"/>
    <property type="match status" value="1"/>
</dbReference>
<keyword evidence="4" id="KW-0175">Coiled coil</keyword>
<dbReference type="Pfam" id="PF08448">
    <property type="entry name" value="PAS_4"/>
    <property type="match status" value="1"/>
</dbReference>
<dbReference type="RefSeq" id="WP_058312977.1">
    <property type="nucleotide sequence ID" value="NZ_CYTW01000006.1"/>
</dbReference>
<dbReference type="Pfam" id="PF12860">
    <property type="entry name" value="PAS_7"/>
    <property type="match status" value="1"/>
</dbReference>
<evidence type="ECO:0000256" key="3">
    <source>
        <dbReference type="PROSITE-ProRule" id="PRU00169"/>
    </source>
</evidence>
<dbReference type="Proteomes" id="UP000051870">
    <property type="component" value="Unassembled WGS sequence"/>
</dbReference>
<dbReference type="SUPFAM" id="SSF55785">
    <property type="entry name" value="PYP-like sensor domain (PAS domain)"/>
    <property type="match status" value="2"/>
</dbReference>
<dbReference type="PRINTS" id="PR00344">
    <property type="entry name" value="BCTRLSENSOR"/>
</dbReference>
<feature type="coiled-coil region" evidence="4">
    <location>
        <begin position="137"/>
        <end position="185"/>
    </location>
</feature>
<dbReference type="GeneID" id="83882799"/>
<name>A0A0P1IHX0_9RHOB</name>
<dbReference type="AlphaFoldDB" id="A0A0P1IHX0"/>
<dbReference type="InterPro" id="IPR011006">
    <property type="entry name" value="CheY-like_superfamily"/>
</dbReference>
<dbReference type="InterPro" id="IPR004358">
    <property type="entry name" value="Sig_transdc_His_kin-like_C"/>
</dbReference>
<dbReference type="EMBL" id="CYTW01000006">
    <property type="protein sequence ID" value="CUK13576.1"/>
    <property type="molecule type" value="Genomic_DNA"/>
</dbReference>
<dbReference type="PANTHER" id="PTHR43065:SF42">
    <property type="entry name" value="TWO-COMPONENT SENSOR PPRA"/>
    <property type="match status" value="1"/>
</dbReference>
<dbReference type="PROSITE" id="PS50110">
    <property type="entry name" value="RESPONSE_REGULATORY"/>
    <property type="match status" value="1"/>
</dbReference>
<accession>A0A0P1IHX0</accession>
<dbReference type="Gene3D" id="3.30.565.10">
    <property type="entry name" value="Histidine kinase-like ATPase, C-terminal domain"/>
    <property type="match status" value="1"/>
</dbReference>
<dbReference type="InterPro" id="IPR005467">
    <property type="entry name" value="His_kinase_dom"/>
</dbReference>
<dbReference type="SUPFAM" id="SSF55874">
    <property type="entry name" value="ATPase domain of HSP90 chaperone/DNA topoisomerase II/histidine kinase"/>
    <property type="match status" value="1"/>
</dbReference>
<proteinExistence type="predicted"/>
<feature type="domain" description="Response regulatory" evidence="6">
    <location>
        <begin position="523"/>
        <end position="635"/>
    </location>
</feature>
<keyword evidence="3" id="KW-0597">Phosphoprotein</keyword>
<dbReference type="Gene3D" id="1.10.287.130">
    <property type="match status" value="1"/>
</dbReference>
<dbReference type="SUPFAM" id="SSF47384">
    <property type="entry name" value="Homodimeric domain of signal transducing histidine kinase"/>
    <property type="match status" value="1"/>
</dbReference>
<feature type="modified residue" description="4-aspartylphosphate" evidence="3">
    <location>
        <position position="573"/>
    </location>
</feature>
<evidence type="ECO:0000313" key="7">
    <source>
        <dbReference type="EMBL" id="CUK13576.1"/>
    </source>
</evidence>
<dbReference type="GO" id="GO:0000155">
    <property type="term" value="F:phosphorelay sensor kinase activity"/>
    <property type="evidence" value="ECO:0007669"/>
    <property type="project" value="InterPro"/>
</dbReference>
<dbReference type="SMART" id="SM00448">
    <property type="entry name" value="REC"/>
    <property type="match status" value="1"/>
</dbReference>
<feature type="domain" description="Histidine kinase" evidence="5">
    <location>
        <begin position="308"/>
        <end position="514"/>
    </location>
</feature>
<reference evidence="8" key="1">
    <citation type="submission" date="2015-09" db="EMBL/GenBank/DDBJ databases">
        <authorList>
            <person name="Rodrigo-Torres Lidia"/>
            <person name="Arahal R.David."/>
        </authorList>
    </citation>
    <scope>NUCLEOTIDE SEQUENCE [LARGE SCALE GENOMIC DNA]</scope>
    <source>
        <strain evidence="8">CECT 7735</strain>
    </source>
</reference>
<dbReference type="Pfam" id="PF00072">
    <property type="entry name" value="Response_reg"/>
    <property type="match status" value="1"/>
</dbReference>
<dbReference type="SUPFAM" id="SSF52172">
    <property type="entry name" value="CheY-like"/>
    <property type="match status" value="1"/>
</dbReference>
<dbReference type="EC" id="2.7.13.3" evidence="2"/>
<dbReference type="InterPro" id="IPR036890">
    <property type="entry name" value="HATPase_C_sf"/>
</dbReference>
<evidence type="ECO:0000313" key="8">
    <source>
        <dbReference type="Proteomes" id="UP000051870"/>
    </source>
</evidence>
<dbReference type="Gene3D" id="3.40.50.2300">
    <property type="match status" value="1"/>
</dbReference>
<dbReference type="STRING" id="1715693.PH7735_03828"/>